<feature type="transmembrane region" description="Helical" evidence="1">
    <location>
        <begin position="29"/>
        <end position="46"/>
    </location>
</feature>
<feature type="domain" description="M23ase beta-sheet core" evidence="2">
    <location>
        <begin position="357"/>
        <end position="444"/>
    </location>
</feature>
<gene>
    <name evidence="3" type="ORF">AVDCRST_MAG74-3393</name>
</gene>
<accession>A0A6J4PWY1</accession>
<dbReference type="EMBL" id="CADCUR010000290">
    <property type="protein sequence ID" value="CAA9426794.1"/>
    <property type="molecule type" value="Genomic_DNA"/>
</dbReference>
<dbReference type="AlphaFoldDB" id="A0A6J4PWY1"/>
<name>A0A6J4PWY1_9BACT</name>
<dbReference type="InterPro" id="IPR016047">
    <property type="entry name" value="M23ase_b-sheet_dom"/>
</dbReference>
<evidence type="ECO:0000259" key="2">
    <source>
        <dbReference type="Pfam" id="PF01551"/>
    </source>
</evidence>
<dbReference type="InterPro" id="IPR011055">
    <property type="entry name" value="Dup_hybrid_motif"/>
</dbReference>
<dbReference type="Gene3D" id="2.70.70.10">
    <property type="entry name" value="Glucose Permease (Domain IIA)"/>
    <property type="match status" value="1"/>
</dbReference>
<dbReference type="SUPFAM" id="SSF51261">
    <property type="entry name" value="Duplicated hybrid motif"/>
    <property type="match status" value="1"/>
</dbReference>
<sequence length="509" mass="56173">MMQKRKFTRIYDQLRQGGDEGGTAEFKRFPVAILCFSLVVFISLGVQPRSFANSPAFSVMPGNPGAKTQIVTSDVVGASLEIPAGWLVEQDPFLFGTFGFVLFDPEGEKIGGHARSPVMRVALAPQVKPGQIAGKIKDLMEKYKEFNLVRAEISVGGLKGIALSGMPGTDPFSLVYIADGKRVYRIGLWTAEPGLDERAKDLLARLNFQKPTRSIASLKLVPAEKAMRAQPSAEQMAINNRAHAERAALIAGEAREDALAENAAAPFQMKTINFARQTGVVAGCSEQPTSLMWQTPWDASNRFYTNYTTTYSGTYYNLRPNDPGWSAMSGNYGSWWGENFHVRCNNAGMLNQFYANDYPAHKNANVYSLILGTVEWAGWDIDDSENYYTLGNYVVVRNGSYRALMAHMTSLNVSPGASVGVNTVIGYAGRTGGYWDEHVHARVGYGESRTYEGQPYGGHSVKPKRIRCFSCRATDPGAADGYGDGQFDLKLSDGTKYYTRFYHGRWMRN</sequence>
<dbReference type="Pfam" id="PF01551">
    <property type="entry name" value="Peptidase_M23"/>
    <property type="match status" value="1"/>
</dbReference>
<evidence type="ECO:0000313" key="3">
    <source>
        <dbReference type="EMBL" id="CAA9426794.1"/>
    </source>
</evidence>
<keyword evidence="1" id="KW-1133">Transmembrane helix</keyword>
<organism evidence="3">
    <name type="scientific">uncultured Pyrinomonadaceae bacterium</name>
    <dbReference type="NCBI Taxonomy" id="2283094"/>
    <lineage>
        <taxon>Bacteria</taxon>
        <taxon>Pseudomonadati</taxon>
        <taxon>Acidobacteriota</taxon>
        <taxon>Blastocatellia</taxon>
        <taxon>Blastocatellales</taxon>
        <taxon>Pyrinomonadaceae</taxon>
        <taxon>environmental samples</taxon>
    </lineage>
</organism>
<dbReference type="GO" id="GO:0004222">
    <property type="term" value="F:metalloendopeptidase activity"/>
    <property type="evidence" value="ECO:0007669"/>
    <property type="project" value="TreeGrafter"/>
</dbReference>
<reference evidence="3" key="1">
    <citation type="submission" date="2020-02" db="EMBL/GenBank/DDBJ databases">
        <authorList>
            <person name="Meier V. D."/>
        </authorList>
    </citation>
    <scope>NUCLEOTIDE SEQUENCE</scope>
    <source>
        <strain evidence="3">AVDCRST_MAG74</strain>
    </source>
</reference>
<dbReference type="PANTHER" id="PTHR21666:SF270">
    <property type="entry name" value="MUREIN HYDROLASE ACTIVATOR ENVC"/>
    <property type="match status" value="1"/>
</dbReference>
<dbReference type="CDD" id="cd12797">
    <property type="entry name" value="M23_peptidase"/>
    <property type="match status" value="1"/>
</dbReference>
<keyword evidence="1" id="KW-0812">Transmembrane</keyword>
<dbReference type="PANTHER" id="PTHR21666">
    <property type="entry name" value="PEPTIDASE-RELATED"/>
    <property type="match status" value="1"/>
</dbReference>
<protein>
    <recommendedName>
        <fullName evidence="2">M23ase beta-sheet core domain-containing protein</fullName>
    </recommendedName>
</protein>
<evidence type="ECO:0000256" key="1">
    <source>
        <dbReference type="SAM" id="Phobius"/>
    </source>
</evidence>
<dbReference type="InterPro" id="IPR050570">
    <property type="entry name" value="Cell_wall_metabolism_enzyme"/>
</dbReference>
<keyword evidence="1" id="KW-0472">Membrane</keyword>
<proteinExistence type="predicted"/>